<proteinExistence type="predicted"/>
<dbReference type="AlphaFoldDB" id="A0A0L6UCF3"/>
<name>A0A0L6UCF3_9BASI</name>
<gene>
    <name evidence="1" type="ORF">VP01_745g4</name>
</gene>
<keyword evidence="2" id="KW-1185">Reference proteome</keyword>
<dbReference type="VEuPathDB" id="FungiDB:VP01_745g4"/>
<comment type="caution">
    <text evidence="1">The sequence shown here is derived from an EMBL/GenBank/DDBJ whole genome shotgun (WGS) entry which is preliminary data.</text>
</comment>
<dbReference type="OrthoDB" id="3243659at2759"/>
<evidence type="ECO:0000313" key="1">
    <source>
        <dbReference type="EMBL" id="KNZ46223.1"/>
    </source>
</evidence>
<sequence length="254" mass="28792">MATSRWFNDGEKESYGFQRNKPLSCKPHSIQEIAPSHSTHLIYPRRVDISELIDFNGHHCPTIKNQWDLLDGAIDIPPIHSLHTGQTFGTNKASNKNTLAKHVSELTHHRFNHHEILLGCMVHVLEFFSTSAEGDHNAEISINSIPMNISNMVSTPDRTGVDLKTKFKQMIDFLLPLNEATEFLCKSAYLTLNTTIPMYIGLMKEIISPLKKPGLICAMILDPCIKTTHFENNWQFLLDKLEVHMTPDACVSIF</sequence>
<accession>A0A0L6UCF3</accession>
<dbReference type="EMBL" id="LAVV01012894">
    <property type="protein sequence ID" value="KNZ46223.1"/>
    <property type="molecule type" value="Genomic_DNA"/>
</dbReference>
<reference evidence="1 2" key="1">
    <citation type="submission" date="2015-08" db="EMBL/GenBank/DDBJ databases">
        <title>Next Generation Sequencing and Analysis of the Genome of Puccinia sorghi L Schw, the Causal Agent of Maize Common Rust.</title>
        <authorList>
            <person name="Rochi L."/>
            <person name="Burguener G."/>
            <person name="Darino M."/>
            <person name="Turjanski A."/>
            <person name="Kreff E."/>
            <person name="Dieguez M.J."/>
            <person name="Sacco F."/>
        </authorList>
    </citation>
    <scope>NUCLEOTIDE SEQUENCE [LARGE SCALE GENOMIC DNA]</scope>
    <source>
        <strain evidence="1 2">RO10H11247</strain>
    </source>
</reference>
<evidence type="ECO:0000313" key="2">
    <source>
        <dbReference type="Proteomes" id="UP000037035"/>
    </source>
</evidence>
<protein>
    <submittedName>
        <fullName evidence="1">Uncharacterized protein</fullName>
    </submittedName>
</protein>
<dbReference type="STRING" id="27349.A0A0L6UCF3"/>
<dbReference type="Proteomes" id="UP000037035">
    <property type="component" value="Unassembled WGS sequence"/>
</dbReference>
<organism evidence="1 2">
    <name type="scientific">Puccinia sorghi</name>
    <dbReference type="NCBI Taxonomy" id="27349"/>
    <lineage>
        <taxon>Eukaryota</taxon>
        <taxon>Fungi</taxon>
        <taxon>Dikarya</taxon>
        <taxon>Basidiomycota</taxon>
        <taxon>Pucciniomycotina</taxon>
        <taxon>Pucciniomycetes</taxon>
        <taxon>Pucciniales</taxon>
        <taxon>Pucciniaceae</taxon>
        <taxon>Puccinia</taxon>
    </lineage>
</organism>